<dbReference type="EMBL" id="CM029045">
    <property type="protein sequence ID" value="KAG2603332.1"/>
    <property type="molecule type" value="Genomic_DNA"/>
</dbReference>
<feature type="compositionally biased region" description="Gly residues" evidence="1">
    <location>
        <begin position="126"/>
        <end position="136"/>
    </location>
</feature>
<feature type="region of interest" description="Disordered" evidence="1">
    <location>
        <begin position="1"/>
        <end position="136"/>
    </location>
</feature>
<evidence type="ECO:0000313" key="3">
    <source>
        <dbReference type="Proteomes" id="UP000823388"/>
    </source>
</evidence>
<proteinExistence type="predicted"/>
<evidence type="ECO:0000256" key="1">
    <source>
        <dbReference type="SAM" id="MobiDB-lite"/>
    </source>
</evidence>
<feature type="compositionally biased region" description="Polar residues" evidence="1">
    <location>
        <begin position="1"/>
        <end position="12"/>
    </location>
</feature>
<name>A0A8T0SUQ8_PANVG</name>
<dbReference type="Proteomes" id="UP000823388">
    <property type="component" value="Chromosome 5K"/>
</dbReference>
<reference evidence="2" key="1">
    <citation type="submission" date="2020-05" db="EMBL/GenBank/DDBJ databases">
        <title>WGS assembly of Panicum virgatum.</title>
        <authorList>
            <person name="Lovell J.T."/>
            <person name="Jenkins J."/>
            <person name="Shu S."/>
            <person name="Juenger T.E."/>
            <person name="Schmutz J."/>
        </authorList>
    </citation>
    <scope>NUCLEOTIDE SEQUENCE</scope>
    <source>
        <strain evidence="2">AP13</strain>
    </source>
</reference>
<dbReference type="AlphaFoldDB" id="A0A8T0SUQ8"/>
<comment type="caution">
    <text evidence="2">The sequence shown here is derived from an EMBL/GenBank/DDBJ whole genome shotgun (WGS) entry which is preliminary data.</text>
</comment>
<evidence type="ECO:0000313" key="2">
    <source>
        <dbReference type="EMBL" id="KAG2603332.1"/>
    </source>
</evidence>
<organism evidence="2 3">
    <name type="scientific">Panicum virgatum</name>
    <name type="common">Blackwell switchgrass</name>
    <dbReference type="NCBI Taxonomy" id="38727"/>
    <lineage>
        <taxon>Eukaryota</taxon>
        <taxon>Viridiplantae</taxon>
        <taxon>Streptophyta</taxon>
        <taxon>Embryophyta</taxon>
        <taxon>Tracheophyta</taxon>
        <taxon>Spermatophyta</taxon>
        <taxon>Magnoliopsida</taxon>
        <taxon>Liliopsida</taxon>
        <taxon>Poales</taxon>
        <taxon>Poaceae</taxon>
        <taxon>PACMAD clade</taxon>
        <taxon>Panicoideae</taxon>
        <taxon>Panicodae</taxon>
        <taxon>Paniceae</taxon>
        <taxon>Panicinae</taxon>
        <taxon>Panicum</taxon>
        <taxon>Panicum sect. Hiantes</taxon>
    </lineage>
</organism>
<gene>
    <name evidence="2" type="ORF">PVAP13_5KG763801</name>
</gene>
<feature type="compositionally biased region" description="Basic residues" evidence="1">
    <location>
        <begin position="109"/>
        <end position="123"/>
    </location>
</feature>
<accession>A0A8T0SUQ8</accession>
<protein>
    <submittedName>
        <fullName evidence="2">Uncharacterized protein</fullName>
    </submittedName>
</protein>
<keyword evidence="3" id="KW-1185">Reference proteome</keyword>
<sequence>MNDPTIISSRNTGPRPAPLSRPGNSSSTWATWRGRAPASTRRRSLPSPYRRAAGPCSAAPARTPHPRPLPPCTAPTRRTRPGAACSRHRRRGGGSCTRTPAVGSARWTRGAKSRRRSGRRRPTAPRGGGSSGGRWA</sequence>